<accession>A0A438JEL3</accession>
<dbReference type="InterPro" id="IPR057670">
    <property type="entry name" value="SH3_retrovirus"/>
</dbReference>
<protein>
    <submittedName>
        <fullName evidence="3">Retrovirus-related Pol polyprotein from transposon TNT 1-94</fullName>
    </submittedName>
</protein>
<organism evidence="3 4">
    <name type="scientific">Vitis vinifera</name>
    <name type="common">Grape</name>
    <dbReference type="NCBI Taxonomy" id="29760"/>
    <lineage>
        <taxon>Eukaryota</taxon>
        <taxon>Viridiplantae</taxon>
        <taxon>Streptophyta</taxon>
        <taxon>Embryophyta</taxon>
        <taxon>Tracheophyta</taxon>
        <taxon>Spermatophyta</taxon>
        <taxon>Magnoliopsida</taxon>
        <taxon>eudicotyledons</taxon>
        <taxon>Gunneridae</taxon>
        <taxon>Pentapetalae</taxon>
        <taxon>rosids</taxon>
        <taxon>Vitales</taxon>
        <taxon>Vitaceae</taxon>
        <taxon>Viteae</taxon>
        <taxon>Vitis</taxon>
    </lineage>
</organism>
<reference evidence="3 4" key="1">
    <citation type="journal article" date="2018" name="PLoS Genet.">
        <title>Population sequencing reveals clonal diversity and ancestral inbreeding in the grapevine cultivar Chardonnay.</title>
        <authorList>
            <person name="Roach M.J."/>
            <person name="Johnson D.L."/>
            <person name="Bohlmann J."/>
            <person name="van Vuuren H.J."/>
            <person name="Jones S.J."/>
            <person name="Pretorius I.S."/>
            <person name="Schmidt S.A."/>
            <person name="Borneman A.R."/>
        </authorList>
    </citation>
    <scope>NUCLEOTIDE SEQUENCE [LARGE SCALE GENOMIC DNA]</scope>
    <source>
        <strain evidence="4">cv. Chardonnay</strain>
        <tissue evidence="3">Leaf</tissue>
    </source>
</reference>
<dbReference type="EMBL" id="QGNW01000046">
    <property type="protein sequence ID" value="RVX07400.1"/>
    <property type="molecule type" value="Genomic_DNA"/>
</dbReference>
<feature type="region of interest" description="Disordered" evidence="1">
    <location>
        <begin position="122"/>
        <end position="146"/>
    </location>
</feature>
<gene>
    <name evidence="3" type="primary">POLX_196</name>
    <name evidence="3" type="ORF">CK203_022565</name>
</gene>
<feature type="domain" description="Retroviral polymerase SH3-like" evidence="2">
    <location>
        <begin position="59"/>
        <end position="89"/>
    </location>
</feature>
<dbReference type="Proteomes" id="UP000288805">
    <property type="component" value="Unassembled WGS sequence"/>
</dbReference>
<name>A0A438JEL3_VITVI</name>
<comment type="caution">
    <text evidence="3">The sequence shown here is derived from an EMBL/GenBank/DDBJ whole genome shotgun (WGS) entry which is preliminary data.</text>
</comment>
<dbReference type="Pfam" id="PF25597">
    <property type="entry name" value="SH3_retrovirus"/>
    <property type="match status" value="1"/>
</dbReference>
<sequence length="217" mass="25021">MCHKSEIFAKFKLWKVEAENQTRRKIKCLKSNNEAVNMACYLINRSPKATLDGKVAKEKGVKGFKLWDPKANKVVINRDVVFDEKPMLQCTKKGEKQELKSCSSNEQLIQVELETHDIEDHARNAGKSSSKDQQRHNIAIDRSRHTIKPPTRYGFEDLVSYALITSSGDPTTFQETIHTQEKSRWMGAMMEEIQSLHKNQTWDLVELPERNKAIGYK</sequence>
<dbReference type="AlphaFoldDB" id="A0A438JEL3"/>
<proteinExistence type="predicted"/>
<evidence type="ECO:0000259" key="2">
    <source>
        <dbReference type="Pfam" id="PF25597"/>
    </source>
</evidence>
<evidence type="ECO:0000313" key="4">
    <source>
        <dbReference type="Proteomes" id="UP000288805"/>
    </source>
</evidence>
<evidence type="ECO:0000256" key="1">
    <source>
        <dbReference type="SAM" id="MobiDB-lite"/>
    </source>
</evidence>
<feature type="compositionally biased region" description="Basic and acidic residues" evidence="1">
    <location>
        <begin position="122"/>
        <end position="144"/>
    </location>
</feature>
<evidence type="ECO:0000313" key="3">
    <source>
        <dbReference type="EMBL" id="RVX07400.1"/>
    </source>
</evidence>